<dbReference type="Pfam" id="PF01969">
    <property type="entry name" value="Ni_insertion"/>
    <property type="match status" value="1"/>
</dbReference>
<feature type="compositionally biased region" description="Basic and acidic residues" evidence="3">
    <location>
        <begin position="85"/>
        <end position="122"/>
    </location>
</feature>
<organism evidence="4 5">
    <name type="scientific">Halorubrum alkaliphilum</name>
    <dbReference type="NCBI Taxonomy" id="261290"/>
    <lineage>
        <taxon>Archaea</taxon>
        <taxon>Methanobacteriati</taxon>
        <taxon>Methanobacteriota</taxon>
        <taxon>Stenosarchaea group</taxon>
        <taxon>Halobacteria</taxon>
        <taxon>Halobacteriales</taxon>
        <taxon>Haloferacaceae</taxon>
        <taxon>Halorubrum</taxon>
    </lineage>
</organism>
<evidence type="ECO:0000313" key="5">
    <source>
        <dbReference type="Proteomes" id="UP000823588"/>
    </source>
</evidence>
<evidence type="ECO:0000313" key="4">
    <source>
        <dbReference type="EMBL" id="MBP1921097.1"/>
    </source>
</evidence>
<feature type="compositionally biased region" description="Acidic residues" evidence="3">
    <location>
        <begin position="62"/>
        <end position="76"/>
    </location>
</feature>
<dbReference type="AlphaFoldDB" id="A0A8T4GB92"/>
<feature type="region of interest" description="Disordered" evidence="3">
    <location>
        <begin position="297"/>
        <end position="319"/>
    </location>
</feature>
<dbReference type="OrthoDB" id="10691at2157"/>
<gene>
    <name evidence="4" type="ORF">J2751_000080</name>
</gene>
<evidence type="ECO:0000256" key="1">
    <source>
        <dbReference type="ARBA" id="ARBA00022596"/>
    </source>
</evidence>
<evidence type="ECO:0000256" key="2">
    <source>
        <dbReference type="HAMAP-Rule" id="MF_01074"/>
    </source>
</evidence>
<dbReference type="Gene3D" id="3.10.20.300">
    <property type="entry name" value="mk0293 like domain"/>
    <property type="match status" value="1"/>
</dbReference>
<dbReference type="GO" id="GO:0016829">
    <property type="term" value="F:lyase activity"/>
    <property type="evidence" value="ECO:0007669"/>
    <property type="project" value="UniProtKB-UniRule"/>
</dbReference>
<keyword evidence="1 2" id="KW-0533">Nickel</keyword>
<protein>
    <recommendedName>
        <fullName evidence="2">Putative nickel insertion protein</fullName>
    </recommendedName>
</protein>
<sequence length="474" mass="49713">MRTLVFDGRTGAAGDMICASLIAAGADPAVLEPVSDRLPVRYEVGETTKNGIRSTTVDVLLDDLGDTADGPDDGDDREQANSTPSHEHDHDHDHGHSHEHGHDHNHGHSHEHDHDHNHEHAEGSGASRSYVEVVDIVASMDLPVPVETVALDAFERLGRAEASIHGVDLEEIHFHEVGADDAIADVVGAALLLDDLDVDRVVTTPVAAGGGEVEMSHGTYPVPAPAVVEIAGRAPFTLSGGPIDRELLTPTGAAILAAVAEDVDTIPTIDIDASGYGAGDATFPKHPNVLRTLVGDGGDGVDAREEPHSGHDGHEEGGPLVHDDIAILETNLDDAAPEVLGGLQETLVDAGARDVTIVPTTMKKSRPGHLVKVICKPADADTVAERLARETGTLGIRQAGASHRWIAERSFETATLTISGTDHEVSVKVAATADGDVYDVSAEYDEAAAVAEDTGLPVREVLRRAEAAVHALLD</sequence>
<dbReference type="RefSeq" id="WP_209482484.1">
    <property type="nucleotide sequence ID" value="NZ_JAGGKQ010000001.1"/>
</dbReference>
<name>A0A8T4GB92_9EURY</name>
<dbReference type="GO" id="GO:0016151">
    <property type="term" value="F:nickel cation binding"/>
    <property type="evidence" value="ECO:0007669"/>
    <property type="project" value="UniProtKB-UniRule"/>
</dbReference>
<feature type="compositionally biased region" description="Basic and acidic residues" evidence="3">
    <location>
        <begin position="301"/>
        <end position="319"/>
    </location>
</feature>
<dbReference type="PANTHER" id="PTHR36566">
    <property type="entry name" value="NICKEL INSERTION PROTEIN-RELATED"/>
    <property type="match status" value="1"/>
</dbReference>
<evidence type="ECO:0000256" key="3">
    <source>
        <dbReference type="SAM" id="MobiDB-lite"/>
    </source>
</evidence>
<accession>A0A8T4GB92</accession>
<reference evidence="4" key="1">
    <citation type="submission" date="2021-03" db="EMBL/GenBank/DDBJ databases">
        <title>Genomic Encyclopedia of Type Strains, Phase IV (KMG-IV): sequencing the most valuable type-strain genomes for metagenomic binning, comparative biology and taxonomic classification.</title>
        <authorList>
            <person name="Goeker M."/>
        </authorList>
    </citation>
    <scope>NUCLEOTIDE SEQUENCE</scope>
    <source>
        <strain evidence="4">DSM 23564</strain>
    </source>
</reference>
<feature type="region of interest" description="Disordered" evidence="3">
    <location>
        <begin position="62"/>
        <end position="126"/>
    </location>
</feature>
<dbReference type="Gene3D" id="3.30.70.1380">
    <property type="entry name" value="Transcriptional regulatory protein pf0864 domain like"/>
    <property type="match status" value="1"/>
</dbReference>
<dbReference type="InterPro" id="IPR002822">
    <property type="entry name" value="Ni_insertion"/>
</dbReference>
<comment type="similarity">
    <text evidence="2">Belongs to the LarC family.</text>
</comment>
<dbReference type="PANTHER" id="PTHR36566:SF1">
    <property type="entry name" value="PYRIDINIUM-3,5-BISTHIOCARBOXYLIC ACID MONONUCLEOTIDE NICKEL INSERTION PROTEIN"/>
    <property type="match status" value="1"/>
</dbReference>
<proteinExistence type="inferred from homology"/>
<keyword evidence="2" id="KW-0456">Lyase</keyword>
<comment type="caution">
    <text evidence="4">The sequence shown here is derived from an EMBL/GenBank/DDBJ whole genome shotgun (WGS) entry which is preliminary data.</text>
</comment>
<dbReference type="EMBL" id="JAGGKQ010000001">
    <property type="protein sequence ID" value="MBP1921097.1"/>
    <property type="molecule type" value="Genomic_DNA"/>
</dbReference>
<dbReference type="HAMAP" id="MF_01074">
    <property type="entry name" value="LarC"/>
    <property type="match status" value="1"/>
</dbReference>
<dbReference type="Proteomes" id="UP000823588">
    <property type="component" value="Unassembled WGS sequence"/>
</dbReference>
<keyword evidence="5" id="KW-1185">Reference proteome</keyword>
<dbReference type="NCBIfam" id="TIGR00299">
    <property type="entry name" value="nickel pincer cofactor biosynthesis protein LarC"/>
    <property type="match status" value="1"/>
</dbReference>